<comment type="similarity">
    <text evidence="1">Belongs to the LysR transcriptional regulatory family.</text>
</comment>
<evidence type="ECO:0000313" key="6">
    <source>
        <dbReference type="EMBL" id="RGD86767.1"/>
    </source>
</evidence>
<dbReference type="FunFam" id="1.10.10.10:FF:000001">
    <property type="entry name" value="LysR family transcriptional regulator"/>
    <property type="match status" value="1"/>
</dbReference>
<dbReference type="PANTHER" id="PTHR30419:SF8">
    <property type="entry name" value="NITROGEN ASSIMILATION TRANSCRIPTIONAL ACTIVATOR-RELATED"/>
    <property type="match status" value="1"/>
</dbReference>
<reference evidence="6 7" key="1">
    <citation type="submission" date="2018-08" db="EMBL/GenBank/DDBJ databases">
        <title>A genome reference for cultivated species of the human gut microbiota.</title>
        <authorList>
            <person name="Zou Y."/>
            <person name="Xue W."/>
            <person name="Luo G."/>
        </authorList>
    </citation>
    <scope>NUCLEOTIDE SEQUENCE [LARGE SCALE GENOMIC DNA]</scope>
    <source>
        <strain evidence="6 7">OM06-4</strain>
    </source>
</reference>
<evidence type="ECO:0000259" key="5">
    <source>
        <dbReference type="PROSITE" id="PS50931"/>
    </source>
</evidence>
<dbReference type="InterPro" id="IPR036388">
    <property type="entry name" value="WH-like_DNA-bd_sf"/>
</dbReference>
<dbReference type="GO" id="GO:0005829">
    <property type="term" value="C:cytosol"/>
    <property type="evidence" value="ECO:0007669"/>
    <property type="project" value="TreeGrafter"/>
</dbReference>
<protein>
    <submittedName>
        <fullName evidence="6">LysR family transcriptional regulator</fullName>
    </submittedName>
</protein>
<name>A0A3E3EFV6_9FIRM</name>
<sequence>MDLRVLEYFLAVVESGNVSKAAQKLHLTQPTLTRQLQQLEEIYGTRLFIRGSRQITLTNSGIILKRRAKEMLDLQDKTAAEIRKSEYDISGEITIGCGESSGNKFLPVVLKEFSKRYPKIKYNIYTAGSNQNKEKINEGLIDVAIVLEPIDKDYYQYLELPYLDKWCLVMKKDDLLKEYETIENHVVSNLVLGIANRLEVKETFKNWLGKEINAQTILNYDINSNLALLVESGLCYGISIDGVFKSNAYPNLTYRLLEPEIVSQSCLIWKKGVVTNQALEKFIVCAKELISSNQ</sequence>
<dbReference type="RefSeq" id="WP_009008500.1">
    <property type="nucleotide sequence ID" value="NZ_BAABXX010000001.1"/>
</dbReference>
<feature type="domain" description="HTH lysR-type" evidence="5">
    <location>
        <begin position="1"/>
        <end position="58"/>
    </location>
</feature>
<dbReference type="Pfam" id="PF00126">
    <property type="entry name" value="HTH_1"/>
    <property type="match status" value="1"/>
</dbReference>
<evidence type="ECO:0000256" key="1">
    <source>
        <dbReference type="ARBA" id="ARBA00009437"/>
    </source>
</evidence>
<dbReference type="SUPFAM" id="SSF53850">
    <property type="entry name" value="Periplasmic binding protein-like II"/>
    <property type="match status" value="1"/>
</dbReference>
<dbReference type="Gene3D" id="3.40.190.290">
    <property type="match status" value="1"/>
</dbReference>
<dbReference type="PROSITE" id="PS50931">
    <property type="entry name" value="HTH_LYSR"/>
    <property type="match status" value="1"/>
</dbReference>
<accession>A0A3E3EFV6</accession>
<dbReference type="PRINTS" id="PR00039">
    <property type="entry name" value="HTHLYSR"/>
</dbReference>
<keyword evidence="3" id="KW-0238">DNA-binding</keyword>
<dbReference type="CDD" id="cd05466">
    <property type="entry name" value="PBP2_LTTR_substrate"/>
    <property type="match status" value="1"/>
</dbReference>
<dbReference type="GO" id="GO:0003677">
    <property type="term" value="F:DNA binding"/>
    <property type="evidence" value="ECO:0007669"/>
    <property type="project" value="UniProtKB-KW"/>
</dbReference>
<dbReference type="InterPro" id="IPR050950">
    <property type="entry name" value="HTH-type_LysR_regulators"/>
</dbReference>
<dbReference type="InterPro" id="IPR036390">
    <property type="entry name" value="WH_DNA-bd_sf"/>
</dbReference>
<keyword evidence="4" id="KW-0804">Transcription</keyword>
<dbReference type="PANTHER" id="PTHR30419">
    <property type="entry name" value="HTH-TYPE TRANSCRIPTIONAL REGULATOR YBHD"/>
    <property type="match status" value="1"/>
</dbReference>
<dbReference type="EMBL" id="QUSL01000003">
    <property type="protein sequence ID" value="RGD86767.1"/>
    <property type="molecule type" value="Genomic_DNA"/>
</dbReference>
<dbReference type="Gene3D" id="1.10.10.10">
    <property type="entry name" value="Winged helix-like DNA-binding domain superfamily/Winged helix DNA-binding domain"/>
    <property type="match status" value="1"/>
</dbReference>
<dbReference type="Proteomes" id="UP000261032">
    <property type="component" value="Unassembled WGS sequence"/>
</dbReference>
<dbReference type="InterPro" id="IPR005119">
    <property type="entry name" value="LysR_subst-bd"/>
</dbReference>
<evidence type="ECO:0000256" key="3">
    <source>
        <dbReference type="ARBA" id="ARBA00023125"/>
    </source>
</evidence>
<evidence type="ECO:0000313" key="7">
    <source>
        <dbReference type="Proteomes" id="UP000261032"/>
    </source>
</evidence>
<dbReference type="Pfam" id="PF03466">
    <property type="entry name" value="LysR_substrate"/>
    <property type="match status" value="1"/>
</dbReference>
<dbReference type="GO" id="GO:0003700">
    <property type="term" value="F:DNA-binding transcription factor activity"/>
    <property type="evidence" value="ECO:0007669"/>
    <property type="project" value="InterPro"/>
</dbReference>
<dbReference type="SUPFAM" id="SSF46785">
    <property type="entry name" value="Winged helix' DNA-binding domain"/>
    <property type="match status" value="1"/>
</dbReference>
<evidence type="ECO:0000256" key="4">
    <source>
        <dbReference type="ARBA" id="ARBA00023163"/>
    </source>
</evidence>
<gene>
    <name evidence="6" type="ORF">DXB93_02800</name>
</gene>
<evidence type="ECO:0000256" key="2">
    <source>
        <dbReference type="ARBA" id="ARBA00023015"/>
    </source>
</evidence>
<dbReference type="AlphaFoldDB" id="A0A3E3EFV6"/>
<dbReference type="InterPro" id="IPR000847">
    <property type="entry name" value="LysR_HTH_N"/>
</dbReference>
<comment type="caution">
    <text evidence="6">The sequence shown here is derived from an EMBL/GenBank/DDBJ whole genome shotgun (WGS) entry which is preliminary data.</text>
</comment>
<keyword evidence="2" id="KW-0805">Transcription regulation</keyword>
<organism evidence="6 7">
    <name type="scientific">Thomasclavelia ramosa</name>
    <dbReference type="NCBI Taxonomy" id="1547"/>
    <lineage>
        <taxon>Bacteria</taxon>
        <taxon>Bacillati</taxon>
        <taxon>Bacillota</taxon>
        <taxon>Erysipelotrichia</taxon>
        <taxon>Erysipelotrichales</taxon>
        <taxon>Coprobacillaceae</taxon>
        <taxon>Thomasclavelia</taxon>
    </lineage>
</organism>
<proteinExistence type="inferred from homology"/>